<dbReference type="RefSeq" id="WP_229474139.1">
    <property type="nucleotide sequence ID" value="NZ_VLLB01000002.1"/>
</dbReference>
<accession>A0A562RGP4</accession>
<proteinExistence type="predicted"/>
<keyword evidence="1" id="KW-0812">Transmembrane</keyword>
<sequence>MMRRPVRTSRRQSGLALPLMLIMLVVMMISSIYLLRSTNSAALTTSNLAYDDQLSKAADLGIHAAYDWLSSLPDKAVLQNDIPAAGYVATTNPGAGQGVSNPAFWQGSLKVWDADRRDEVEYVIHRMCRFAGPYNDAANSCTQTAARQGVQARTRVGDSLSSDAPAYQGSPQLHYVITARLSGPRGGNVMNQAVVMMGP</sequence>
<name>A0A562RGP4_9BURK</name>
<evidence type="ECO:0000256" key="1">
    <source>
        <dbReference type="SAM" id="Phobius"/>
    </source>
</evidence>
<keyword evidence="3" id="KW-1185">Reference proteome</keyword>
<dbReference type="EMBL" id="VLLB01000002">
    <property type="protein sequence ID" value="TWI67546.1"/>
    <property type="molecule type" value="Genomic_DNA"/>
</dbReference>
<evidence type="ECO:0000313" key="3">
    <source>
        <dbReference type="Proteomes" id="UP000318431"/>
    </source>
</evidence>
<comment type="caution">
    <text evidence="2">The sequence shown here is derived from an EMBL/GenBank/DDBJ whole genome shotgun (WGS) entry which is preliminary data.</text>
</comment>
<dbReference type="AlphaFoldDB" id="A0A562RGP4"/>
<evidence type="ECO:0008006" key="4">
    <source>
        <dbReference type="Google" id="ProtNLM"/>
    </source>
</evidence>
<feature type="transmembrane region" description="Helical" evidence="1">
    <location>
        <begin position="12"/>
        <end position="35"/>
    </location>
</feature>
<keyword evidence="1" id="KW-0472">Membrane</keyword>
<organism evidence="2 3">
    <name type="scientific">Pseudoduganella lurida</name>
    <dbReference type="NCBI Taxonomy" id="1036180"/>
    <lineage>
        <taxon>Bacteria</taxon>
        <taxon>Pseudomonadati</taxon>
        <taxon>Pseudomonadota</taxon>
        <taxon>Betaproteobacteria</taxon>
        <taxon>Burkholderiales</taxon>
        <taxon>Oxalobacteraceae</taxon>
        <taxon>Telluria group</taxon>
        <taxon>Pseudoduganella</taxon>
    </lineage>
</organism>
<dbReference type="Proteomes" id="UP000318431">
    <property type="component" value="Unassembled WGS sequence"/>
</dbReference>
<evidence type="ECO:0000313" key="2">
    <source>
        <dbReference type="EMBL" id="TWI67546.1"/>
    </source>
</evidence>
<protein>
    <recommendedName>
        <fullName evidence="4">Pilus assembly protein</fullName>
    </recommendedName>
</protein>
<gene>
    <name evidence="2" type="ORF">IP91_01660</name>
</gene>
<reference evidence="2 3" key="1">
    <citation type="journal article" date="2015" name="Stand. Genomic Sci.">
        <title>Genomic Encyclopedia of Bacterial and Archaeal Type Strains, Phase III: the genomes of soil and plant-associated and newly described type strains.</title>
        <authorList>
            <person name="Whitman W.B."/>
            <person name="Woyke T."/>
            <person name="Klenk H.P."/>
            <person name="Zhou Y."/>
            <person name="Lilburn T.G."/>
            <person name="Beck B.J."/>
            <person name="De Vos P."/>
            <person name="Vandamme P."/>
            <person name="Eisen J.A."/>
            <person name="Garrity G."/>
            <person name="Hugenholtz P."/>
            <person name="Kyrpides N.C."/>
        </authorList>
    </citation>
    <scope>NUCLEOTIDE SEQUENCE [LARGE SCALE GENOMIC DNA]</scope>
    <source>
        <strain evidence="2 3">CGMCC 1.10822</strain>
    </source>
</reference>
<keyword evidence="1" id="KW-1133">Transmembrane helix</keyword>